<name>U6GU59_EIMAC</name>
<dbReference type="AlphaFoldDB" id="U6GU59"/>
<dbReference type="RefSeq" id="XP_013247132.1">
    <property type="nucleotide sequence ID" value="XM_013391678.1"/>
</dbReference>
<sequence length="240" mass="26672">MLLLFAQAVSDPDVAAPGQRNAWLTSCAREFPRGRGFGLAKPTPTRAAESASQARVLITNDFLLHPIIADKSAVVRMGQNVSRTLVQNEYDAKSTGWRAYRMGLPLIHREWVVFFSFDHTLTSLDGPPKLGHALERPSAGLTVTSGRRGHADRLFPPILHKQAVFVWSQLRCDSRVPRAISQEPLVYLEAAYAADDEFLHGFRHHICAGLDTPSAAIDLREEALDFGWSSSTQRSRIMLK</sequence>
<gene>
    <name evidence="1" type="ORF">EAH_00044000</name>
</gene>
<keyword evidence="2" id="KW-1185">Reference proteome</keyword>
<accession>U6GU59</accession>
<reference evidence="1" key="2">
    <citation type="submission" date="2013-10" db="EMBL/GenBank/DDBJ databases">
        <authorList>
            <person name="Aslett M."/>
        </authorList>
    </citation>
    <scope>NUCLEOTIDE SEQUENCE</scope>
    <source>
        <strain evidence="1">Houghton</strain>
    </source>
</reference>
<evidence type="ECO:0000313" key="1">
    <source>
        <dbReference type="EMBL" id="CDI83801.1"/>
    </source>
</evidence>
<reference evidence="1" key="1">
    <citation type="submission" date="2013-10" db="EMBL/GenBank/DDBJ databases">
        <title>Genomic analysis of the causative agents of coccidiosis in chickens.</title>
        <authorList>
            <person name="Reid A.J."/>
            <person name="Blake D."/>
            <person name="Billington K."/>
            <person name="Browne H."/>
            <person name="Dunn M."/>
            <person name="Hung S."/>
            <person name="Kawahara F."/>
            <person name="Miranda-Saavedra D."/>
            <person name="Mourier T."/>
            <person name="Nagra H."/>
            <person name="Otto T.D."/>
            <person name="Rawlings N."/>
            <person name="Sanchez A."/>
            <person name="Sanders M."/>
            <person name="Subramaniam C."/>
            <person name="Tay Y."/>
            <person name="Dear P."/>
            <person name="Doerig C."/>
            <person name="Gruber A."/>
            <person name="Parkinson J."/>
            <person name="Shirley M."/>
            <person name="Wan K.L."/>
            <person name="Berriman M."/>
            <person name="Tomley F."/>
            <person name="Pain A."/>
        </authorList>
    </citation>
    <scope>NUCLEOTIDE SEQUENCE</scope>
    <source>
        <strain evidence="1">Houghton</strain>
    </source>
</reference>
<dbReference type="EMBL" id="HG673491">
    <property type="protein sequence ID" value="CDI83801.1"/>
    <property type="molecule type" value="Genomic_DNA"/>
</dbReference>
<organism evidence="1 2">
    <name type="scientific">Eimeria acervulina</name>
    <name type="common">Coccidian parasite</name>
    <dbReference type="NCBI Taxonomy" id="5801"/>
    <lineage>
        <taxon>Eukaryota</taxon>
        <taxon>Sar</taxon>
        <taxon>Alveolata</taxon>
        <taxon>Apicomplexa</taxon>
        <taxon>Conoidasida</taxon>
        <taxon>Coccidia</taxon>
        <taxon>Eucoccidiorida</taxon>
        <taxon>Eimeriorina</taxon>
        <taxon>Eimeriidae</taxon>
        <taxon>Eimeria</taxon>
    </lineage>
</organism>
<dbReference type="Proteomes" id="UP000018050">
    <property type="component" value="Unassembled WGS sequence"/>
</dbReference>
<protein>
    <submittedName>
        <fullName evidence="1">Uncharacterized protein</fullName>
    </submittedName>
</protein>
<proteinExistence type="predicted"/>
<dbReference type="VEuPathDB" id="ToxoDB:EAH_00044000"/>
<dbReference type="GeneID" id="25272470"/>
<evidence type="ECO:0000313" key="2">
    <source>
        <dbReference type="Proteomes" id="UP000018050"/>
    </source>
</evidence>